<sequence>MHKKYFFFDIDGTLTNRETKEVVPSARVALKKLKEAGHFVAIATGRAHYKAVGFMHDVELSDMVCAGGGALVIDDQLIHNIPLDLDKAKTVIKQAEELGYGVLLMLDDSIDVYSKNDLFREQCGPRKEPTNYIIDPALDYDALQAIYKIYISIPKEKEDELTLKDTLGHLRFVEEYLMFQYDEKKQGILDMMKILKGNLEDVVVFGDDYNDMVMFDPRWTSIAMGNACKELKEKASYVTDANVEDGIYKACQKFGWFKDVQDE</sequence>
<dbReference type="InterPro" id="IPR006379">
    <property type="entry name" value="HAD-SF_hydro_IIB"/>
</dbReference>
<dbReference type="PANTHER" id="PTHR10000:SF25">
    <property type="entry name" value="PHOSPHATASE YKRA-RELATED"/>
    <property type="match status" value="1"/>
</dbReference>
<evidence type="ECO:0000313" key="2">
    <source>
        <dbReference type="Proteomes" id="UP000195447"/>
    </source>
</evidence>
<keyword evidence="2" id="KW-1185">Reference proteome</keyword>
<organism evidence="1 2">
    <name type="scientific">Faecalitalea cylindroides</name>
    <dbReference type="NCBI Taxonomy" id="39483"/>
    <lineage>
        <taxon>Bacteria</taxon>
        <taxon>Bacillati</taxon>
        <taxon>Bacillota</taxon>
        <taxon>Erysipelotrichia</taxon>
        <taxon>Erysipelotrichales</taxon>
        <taxon>Erysipelotrichaceae</taxon>
        <taxon>Faecalitalea</taxon>
    </lineage>
</organism>
<dbReference type="PANTHER" id="PTHR10000">
    <property type="entry name" value="PHOSPHOSERINE PHOSPHATASE"/>
    <property type="match status" value="1"/>
</dbReference>
<proteinExistence type="predicted"/>
<dbReference type="InterPro" id="IPR023214">
    <property type="entry name" value="HAD_sf"/>
</dbReference>
<gene>
    <name evidence="1" type="ORF">B5F14_06045</name>
</gene>
<dbReference type="Pfam" id="PF08282">
    <property type="entry name" value="Hydrolase_3"/>
    <property type="match status" value="1"/>
</dbReference>
<evidence type="ECO:0000313" key="1">
    <source>
        <dbReference type="EMBL" id="OUP60325.1"/>
    </source>
</evidence>
<protein>
    <submittedName>
        <fullName evidence="1">Hydrolase</fullName>
    </submittedName>
</protein>
<reference evidence="2" key="1">
    <citation type="submission" date="2017-04" db="EMBL/GenBank/DDBJ databases">
        <title>Function of individual gut microbiota members based on whole genome sequencing of pure cultures obtained from chicken caecum.</title>
        <authorList>
            <person name="Medvecky M."/>
            <person name="Cejkova D."/>
            <person name="Polansky O."/>
            <person name="Karasova D."/>
            <person name="Kubasova T."/>
            <person name="Cizek A."/>
            <person name="Rychlik I."/>
        </authorList>
    </citation>
    <scope>NUCLEOTIDE SEQUENCE [LARGE SCALE GENOMIC DNA]</scope>
    <source>
        <strain evidence="2">An178</strain>
    </source>
</reference>
<dbReference type="SUPFAM" id="SSF56784">
    <property type="entry name" value="HAD-like"/>
    <property type="match status" value="1"/>
</dbReference>
<dbReference type="AlphaFoldDB" id="A0A1Y4LUL2"/>
<name>A0A1Y4LUL2_9FIRM</name>
<dbReference type="GO" id="GO:0016791">
    <property type="term" value="F:phosphatase activity"/>
    <property type="evidence" value="ECO:0007669"/>
    <property type="project" value="TreeGrafter"/>
</dbReference>
<dbReference type="GO" id="GO:0000287">
    <property type="term" value="F:magnesium ion binding"/>
    <property type="evidence" value="ECO:0007669"/>
    <property type="project" value="TreeGrafter"/>
</dbReference>
<keyword evidence="1" id="KW-0378">Hydrolase</keyword>
<dbReference type="NCBIfam" id="TIGR01484">
    <property type="entry name" value="HAD-SF-IIB"/>
    <property type="match status" value="1"/>
</dbReference>
<dbReference type="Gene3D" id="3.30.1240.10">
    <property type="match status" value="1"/>
</dbReference>
<accession>A0A1Y4LUL2</accession>
<dbReference type="InterPro" id="IPR036412">
    <property type="entry name" value="HAD-like_sf"/>
</dbReference>
<dbReference type="Proteomes" id="UP000195447">
    <property type="component" value="Unassembled WGS sequence"/>
</dbReference>
<dbReference type="GO" id="GO:0005829">
    <property type="term" value="C:cytosol"/>
    <property type="evidence" value="ECO:0007669"/>
    <property type="project" value="TreeGrafter"/>
</dbReference>
<dbReference type="RefSeq" id="WP_087158661.1">
    <property type="nucleotide sequence ID" value="NZ_NFKM01000010.1"/>
</dbReference>
<comment type="caution">
    <text evidence="1">The sequence shown here is derived from an EMBL/GenBank/DDBJ whole genome shotgun (WGS) entry which is preliminary data.</text>
</comment>
<dbReference type="Gene3D" id="3.40.50.1000">
    <property type="entry name" value="HAD superfamily/HAD-like"/>
    <property type="match status" value="1"/>
</dbReference>
<dbReference type="EMBL" id="NFKM01000010">
    <property type="protein sequence ID" value="OUP60325.1"/>
    <property type="molecule type" value="Genomic_DNA"/>
</dbReference>